<organism evidence="11 12">
    <name type="scientific">Bugula neritina</name>
    <name type="common">Brown bryozoan</name>
    <name type="synonym">Sertularia neritina</name>
    <dbReference type="NCBI Taxonomy" id="10212"/>
    <lineage>
        <taxon>Eukaryota</taxon>
        <taxon>Metazoa</taxon>
        <taxon>Spiralia</taxon>
        <taxon>Lophotrochozoa</taxon>
        <taxon>Bryozoa</taxon>
        <taxon>Gymnolaemata</taxon>
        <taxon>Cheilostomatida</taxon>
        <taxon>Flustrina</taxon>
        <taxon>Buguloidea</taxon>
        <taxon>Bugulidae</taxon>
        <taxon>Bugula</taxon>
    </lineage>
</organism>
<dbReference type="OrthoDB" id="6281535at2759"/>
<dbReference type="InterPro" id="IPR046349">
    <property type="entry name" value="C1-like_sf"/>
</dbReference>
<feature type="region of interest" description="Disordered" evidence="7">
    <location>
        <begin position="641"/>
        <end position="729"/>
    </location>
</feature>
<dbReference type="PROSITE" id="PS50081">
    <property type="entry name" value="ZF_DAG_PE_2"/>
    <property type="match status" value="1"/>
</dbReference>
<dbReference type="SUPFAM" id="SSF57889">
    <property type="entry name" value="Cysteine-rich domain"/>
    <property type="match status" value="1"/>
</dbReference>
<dbReference type="InterPro" id="IPR027267">
    <property type="entry name" value="AH/BAR_dom_sf"/>
</dbReference>
<dbReference type="InterPro" id="IPR031160">
    <property type="entry name" value="F_BAR_dom"/>
</dbReference>
<dbReference type="InterPro" id="IPR008936">
    <property type="entry name" value="Rho_GTPase_activation_prot"/>
</dbReference>
<keyword evidence="1" id="KW-0343">GTPase activation</keyword>
<gene>
    <name evidence="11" type="ORF">EB796_012426</name>
</gene>
<feature type="compositionally biased region" description="Polar residues" evidence="7">
    <location>
        <begin position="341"/>
        <end position="352"/>
    </location>
</feature>
<evidence type="ECO:0000256" key="5">
    <source>
        <dbReference type="ARBA" id="ARBA00023054"/>
    </source>
</evidence>
<evidence type="ECO:0008006" key="13">
    <source>
        <dbReference type="Google" id="ProtNLM"/>
    </source>
</evidence>
<dbReference type="SMART" id="SM00109">
    <property type="entry name" value="C1"/>
    <property type="match status" value="1"/>
</dbReference>
<evidence type="ECO:0000256" key="4">
    <source>
        <dbReference type="ARBA" id="ARBA00022833"/>
    </source>
</evidence>
<dbReference type="SMART" id="SM00324">
    <property type="entry name" value="RhoGAP"/>
    <property type="match status" value="1"/>
</dbReference>
<dbReference type="InterPro" id="IPR051025">
    <property type="entry name" value="RhoGAP"/>
</dbReference>
<evidence type="ECO:0000259" key="8">
    <source>
        <dbReference type="PROSITE" id="PS50081"/>
    </source>
</evidence>
<feature type="compositionally biased region" description="Low complexity" evidence="7">
    <location>
        <begin position="329"/>
        <end position="340"/>
    </location>
</feature>
<dbReference type="PANTHER" id="PTHR15228:SF25">
    <property type="entry name" value="F-BAR DOMAIN-CONTAINING PROTEIN"/>
    <property type="match status" value="1"/>
</dbReference>
<keyword evidence="2" id="KW-0479">Metal-binding</keyword>
<dbReference type="SUPFAM" id="SSF48350">
    <property type="entry name" value="GTPase activation domain, GAP"/>
    <property type="match status" value="1"/>
</dbReference>
<keyword evidence="12" id="KW-1185">Reference proteome</keyword>
<evidence type="ECO:0000256" key="6">
    <source>
        <dbReference type="PROSITE-ProRule" id="PRU01077"/>
    </source>
</evidence>
<dbReference type="EMBL" id="VXIV02001836">
    <property type="protein sequence ID" value="KAF6029280.1"/>
    <property type="molecule type" value="Genomic_DNA"/>
</dbReference>
<evidence type="ECO:0000256" key="7">
    <source>
        <dbReference type="SAM" id="MobiDB-lite"/>
    </source>
</evidence>
<dbReference type="InterPro" id="IPR000198">
    <property type="entry name" value="RhoGAP_dom"/>
</dbReference>
<protein>
    <recommendedName>
        <fullName evidence="13">ARHGAP29</fullName>
    </recommendedName>
</protein>
<feature type="region of interest" description="Disordered" evidence="7">
    <location>
        <begin position="860"/>
        <end position="907"/>
    </location>
</feature>
<dbReference type="InterPro" id="IPR054713">
    <property type="entry name" value="GMIP/FCHO2-like_FCH"/>
</dbReference>
<dbReference type="Gene3D" id="3.30.60.20">
    <property type="match status" value="1"/>
</dbReference>
<comment type="caution">
    <text evidence="11">The sequence shown here is derived from an EMBL/GenBank/DDBJ whole genome shotgun (WGS) entry which is preliminary data.</text>
</comment>
<keyword evidence="5 6" id="KW-0175">Coiled coil</keyword>
<name>A0A7J7JSF3_BUGNE</name>
<evidence type="ECO:0000256" key="2">
    <source>
        <dbReference type="ARBA" id="ARBA00022723"/>
    </source>
</evidence>
<dbReference type="GO" id="GO:0007165">
    <property type="term" value="P:signal transduction"/>
    <property type="evidence" value="ECO:0007669"/>
    <property type="project" value="InterPro"/>
</dbReference>
<feature type="domain" description="Rho-GAP" evidence="9">
    <location>
        <begin position="432"/>
        <end position="625"/>
    </location>
</feature>
<dbReference type="SUPFAM" id="SSF103657">
    <property type="entry name" value="BAR/IMD domain-like"/>
    <property type="match status" value="1"/>
</dbReference>
<dbReference type="PROSITE" id="PS00479">
    <property type="entry name" value="ZF_DAG_PE_1"/>
    <property type="match status" value="1"/>
</dbReference>
<dbReference type="GO" id="GO:0051056">
    <property type="term" value="P:regulation of small GTPase mediated signal transduction"/>
    <property type="evidence" value="ECO:0007669"/>
    <property type="project" value="UniProtKB-ARBA"/>
</dbReference>
<evidence type="ECO:0000313" key="12">
    <source>
        <dbReference type="Proteomes" id="UP000593567"/>
    </source>
</evidence>
<dbReference type="InterPro" id="IPR001060">
    <property type="entry name" value="FCH_dom"/>
</dbReference>
<evidence type="ECO:0000259" key="10">
    <source>
        <dbReference type="PROSITE" id="PS51741"/>
    </source>
</evidence>
<feature type="compositionally biased region" description="Low complexity" evidence="7">
    <location>
        <begin position="641"/>
        <end position="651"/>
    </location>
</feature>
<keyword evidence="4" id="KW-0862">Zinc</keyword>
<feature type="domain" description="F-BAR" evidence="10">
    <location>
        <begin position="102"/>
        <end position="269"/>
    </location>
</feature>
<dbReference type="Pfam" id="PF22699">
    <property type="entry name" value="GMIP-like_FCH"/>
    <property type="match status" value="2"/>
</dbReference>
<dbReference type="SMART" id="SM00055">
    <property type="entry name" value="FCH"/>
    <property type="match status" value="1"/>
</dbReference>
<dbReference type="Gene3D" id="1.10.555.10">
    <property type="entry name" value="Rho GTPase activation protein"/>
    <property type="match status" value="1"/>
</dbReference>
<dbReference type="PANTHER" id="PTHR15228">
    <property type="entry name" value="SPERMATHECAL PHYSIOLOGY VARIANT"/>
    <property type="match status" value="1"/>
</dbReference>
<evidence type="ECO:0000256" key="1">
    <source>
        <dbReference type="ARBA" id="ARBA00022468"/>
    </source>
</evidence>
<feature type="region of interest" description="Disordered" evidence="7">
    <location>
        <begin position="305"/>
        <end position="352"/>
    </location>
</feature>
<keyword evidence="3" id="KW-0863">Zinc-finger</keyword>
<dbReference type="GO" id="GO:0005096">
    <property type="term" value="F:GTPase activator activity"/>
    <property type="evidence" value="ECO:0007669"/>
    <property type="project" value="UniProtKB-KW"/>
</dbReference>
<dbReference type="Pfam" id="PF00620">
    <property type="entry name" value="RhoGAP"/>
    <property type="match status" value="1"/>
</dbReference>
<dbReference type="PROSITE" id="PS50238">
    <property type="entry name" value="RHOGAP"/>
    <property type="match status" value="1"/>
</dbReference>
<feature type="compositionally biased region" description="Low complexity" evidence="7">
    <location>
        <begin position="305"/>
        <end position="320"/>
    </location>
</feature>
<reference evidence="11" key="1">
    <citation type="submission" date="2020-06" db="EMBL/GenBank/DDBJ databases">
        <title>Draft genome of Bugula neritina, a colonial animal packing powerful symbionts and potential medicines.</title>
        <authorList>
            <person name="Rayko M."/>
        </authorList>
    </citation>
    <scope>NUCLEOTIDE SEQUENCE [LARGE SCALE GENOMIC DNA]</scope>
    <source>
        <strain evidence="11">Kwan_BN1</strain>
    </source>
</reference>
<dbReference type="Gene3D" id="1.20.1270.60">
    <property type="entry name" value="Arfaptin homology (AH) domain/BAR domain"/>
    <property type="match status" value="1"/>
</dbReference>
<evidence type="ECO:0000259" key="9">
    <source>
        <dbReference type="PROSITE" id="PS50238"/>
    </source>
</evidence>
<evidence type="ECO:0000313" key="11">
    <source>
        <dbReference type="EMBL" id="KAF6029280.1"/>
    </source>
</evidence>
<dbReference type="GO" id="GO:0008270">
    <property type="term" value="F:zinc ion binding"/>
    <property type="evidence" value="ECO:0007669"/>
    <property type="project" value="UniProtKB-KW"/>
</dbReference>
<dbReference type="Proteomes" id="UP000593567">
    <property type="component" value="Unassembled WGS sequence"/>
</dbReference>
<accession>A0A7J7JSF3</accession>
<evidence type="ECO:0000256" key="3">
    <source>
        <dbReference type="ARBA" id="ARBA00022771"/>
    </source>
</evidence>
<dbReference type="CDD" id="cd20816">
    <property type="entry name" value="C1_GMIP-like"/>
    <property type="match status" value="1"/>
</dbReference>
<feature type="compositionally biased region" description="Basic and acidic residues" evidence="7">
    <location>
        <begin position="679"/>
        <end position="704"/>
    </location>
</feature>
<dbReference type="AlphaFoldDB" id="A0A7J7JSF3"/>
<dbReference type="PROSITE" id="PS51741">
    <property type="entry name" value="F_BAR"/>
    <property type="match status" value="1"/>
</dbReference>
<feature type="domain" description="Phorbol-ester/DAG-type" evidence="8">
    <location>
        <begin position="373"/>
        <end position="418"/>
    </location>
</feature>
<dbReference type="InterPro" id="IPR002219">
    <property type="entry name" value="PKC_DAG/PE"/>
</dbReference>
<proteinExistence type="predicted"/>
<sequence>MQQSLDSSTSGTDVRQMETPKELLSAAKMDAHLLQMDSGVELALDRAKAWSKYAKDVITYIEKRTQLEAEFARGLSKLAHATRPVVMENSFLPFQSIFGTALDQRRAEHEKARKMLRDDWTKEVKRMNDAITNLKKAKLLYDQRSMEYEKAKDTATRLESDALGNSSGLSALKQLDKKKKMTEEMLTRATEAETTYKSCVFEANFRQSELEKSKGIILSQVRELITLCERTMKAATIAYFQLQHTVSAPAPVQYQTLCENCRLYEPGMQYSEFVRRLPPDDSLQHEPFTFEPYITSKLDDKSRKSSSLALLDSPSSSKMKSSTEKVGSESESLSSGNKSGDNSPTQSPNSSKRLAAINAYQSAAVDDIETHAGHSFKKLRTPSRCRVCDSYVYFNSMECEQCGTACHKKCLGNLTQQCGVSQTHRRMTTFGVSFDDHIQSMNVDVPIIVTQCIAEIDKRGLDIKGLYRVSGVKSKVEKLCQSFECGGEVDLSEHHPNVISNVLKLYLRQLPEPLMTVALYTEFVEIAREQSSGKLAGDELVLRLKRVVEKLPPANFKTAATIIHHLKRVSDLESENQMSPSNLGIVFGPTLLRPSEGPVNLDALMDTSHQTRAIELLIVHSQALFGPDLVKLLREASIAGDVSDNDSVSSRDSSHRPHSANANLEDEIMTALTKPLDSSTKDSDEHLESITELSSHKESNKRLSDGLSLDGSEDSDLEPSACDLRDTQLTGSDATKVGSYQTQVVRSASMPYHKLPGINPVEKSFSTEFKTMPSQSRQPPILLSANLQYTNLNAGNLDTNLPTKKSLSHKNALFYTPDSISKVTTSANKHDHGQVHVLPDIGAPDITAELIHNDRRLSLTSSNLGPNLNDIDSRVSHTSDVPSQKPLGKSVFHTHSMKKKSTEPKFV</sequence>